<dbReference type="OrthoDB" id="6730379at2759"/>
<dbReference type="OMA" id="YRKKEHA"/>
<dbReference type="STRING" id="1365484.W6Q6G3"/>
<dbReference type="AlphaFoldDB" id="W6Q6G3"/>
<keyword evidence="4 7" id="KW-1133">Transmembrane helix</keyword>
<gene>
    <name evidence="9" type="ORF">PROQFM164_S02g002081</name>
</gene>
<dbReference type="FunFam" id="1.20.1250.20:FF:000064">
    <property type="entry name" value="MFS allantoate transporter"/>
    <property type="match status" value="1"/>
</dbReference>
<evidence type="ECO:0000256" key="2">
    <source>
        <dbReference type="ARBA" id="ARBA00022448"/>
    </source>
</evidence>
<feature type="transmembrane region" description="Helical" evidence="7">
    <location>
        <begin position="81"/>
        <end position="103"/>
    </location>
</feature>
<proteinExistence type="inferred from homology"/>
<comment type="subcellular location">
    <subcellularLocation>
        <location evidence="1">Membrane</location>
        <topology evidence="1">Multi-pass membrane protein</topology>
    </subcellularLocation>
</comment>
<dbReference type="InterPro" id="IPR036259">
    <property type="entry name" value="MFS_trans_sf"/>
</dbReference>
<feature type="transmembrane region" description="Helical" evidence="7">
    <location>
        <begin position="142"/>
        <end position="164"/>
    </location>
</feature>
<dbReference type="GO" id="GO:0022857">
    <property type="term" value="F:transmembrane transporter activity"/>
    <property type="evidence" value="ECO:0007669"/>
    <property type="project" value="InterPro"/>
</dbReference>
<evidence type="ECO:0000313" key="10">
    <source>
        <dbReference type="Proteomes" id="UP000030686"/>
    </source>
</evidence>
<dbReference type="PANTHER" id="PTHR43791">
    <property type="entry name" value="PERMEASE-RELATED"/>
    <property type="match status" value="1"/>
</dbReference>
<dbReference type="InterPro" id="IPR011701">
    <property type="entry name" value="MFS"/>
</dbReference>
<feature type="transmembrane region" description="Helical" evidence="7">
    <location>
        <begin position="276"/>
        <end position="301"/>
    </location>
</feature>
<keyword evidence="2" id="KW-0813">Transport</keyword>
<keyword evidence="3 7" id="KW-0812">Transmembrane</keyword>
<sequence length="492" mass="54410">MMNQSDTKTADMQLDESNPKTVMETGTSAIHIDPAIERRVRWKIDLVVLPLMCLIYFSQYLDKQSLSYAGVFGLIDDLHLVGTQFAWLGSIFYVGQLASEFPAIYLMSRLPLAKFVSCLIILWGGVCMCLAGATTFSSFMGVRFALGLAEGAVSPAFVTLTSLWYKKSEHPMRIGLWISCNGLAQVIGALMMYGIGHNTALAIAQWKAMFIICGALTVFFGILFFFLMPAGPDSAWFLTPEERQVATQRLRAETEGGDQTTFSISQLKETAMDIRAYLSFLFGLLITLPSPVIAFASLIIYSLGYTNFDTMLYTSPAGAVQMVFIWVGIGLCYIWPNRRCAITIGLTIVPLVGIILLFTLPLSSGWGMIVASWLASVISNILTVILSLNASNIRGNTKKAIVNALFFVGYAIGAIVGPLLWNTKNAPRYRSGLVLALVSWLVFIPTVGVYWFTCARDNKRRSTMGMDIFEYADEVTGKDLTDKEDKNFRYNL</sequence>
<feature type="transmembrane region" description="Helical" evidence="7">
    <location>
        <begin position="115"/>
        <end position="136"/>
    </location>
</feature>
<dbReference type="Proteomes" id="UP000030686">
    <property type="component" value="Unassembled WGS sequence"/>
</dbReference>
<evidence type="ECO:0000256" key="5">
    <source>
        <dbReference type="ARBA" id="ARBA00023136"/>
    </source>
</evidence>
<dbReference type="SUPFAM" id="SSF103473">
    <property type="entry name" value="MFS general substrate transporter"/>
    <property type="match status" value="1"/>
</dbReference>
<reference evidence="9" key="1">
    <citation type="journal article" date="2014" name="Nat. Commun.">
        <title>Multiple recent horizontal transfers of a large genomic region in cheese making fungi.</title>
        <authorList>
            <person name="Cheeseman K."/>
            <person name="Ropars J."/>
            <person name="Renault P."/>
            <person name="Dupont J."/>
            <person name="Gouzy J."/>
            <person name="Branca A."/>
            <person name="Abraham A.L."/>
            <person name="Ceppi M."/>
            <person name="Conseiller E."/>
            <person name="Debuchy R."/>
            <person name="Malagnac F."/>
            <person name="Goarin A."/>
            <person name="Silar P."/>
            <person name="Lacoste S."/>
            <person name="Sallet E."/>
            <person name="Bensimon A."/>
            <person name="Giraud T."/>
            <person name="Brygoo Y."/>
        </authorList>
    </citation>
    <scope>NUCLEOTIDE SEQUENCE [LARGE SCALE GENOMIC DNA]</scope>
    <source>
        <strain evidence="9">FM164</strain>
    </source>
</reference>
<dbReference type="PANTHER" id="PTHR43791:SF103">
    <property type="entry name" value="MAJOR FACILITATOR SUPERFAMILY (MFS) PROFILE DOMAIN-CONTAINING PROTEIN-RELATED"/>
    <property type="match status" value="1"/>
</dbReference>
<evidence type="ECO:0000259" key="8">
    <source>
        <dbReference type="PROSITE" id="PS50850"/>
    </source>
</evidence>
<evidence type="ECO:0000256" key="7">
    <source>
        <dbReference type="SAM" id="Phobius"/>
    </source>
</evidence>
<dbReference type="PROSITE" id="PS50850">
    <property type="entry name" value="MFS"/>
    <property type="match status" value="1"/>
</dbReference>
<organism evidence="9 10">
    <name type="scientific">Penicillium roqueforti (strain FM164)</name>
    <dbReference type="NCBI Taxonomy" id="1365484"/>
    <lineage>
        <taxon>Eukaryota</taxon>
        <taxon>Fungi</taxon>
        <taxon>Dikarya</taxon>
        <taxon>Ascomycota</taxon>
        <taxon>Pezizomycotina</taxon>
        <taxon>Eurotiomycetes</taxon>
        <taxon>Eurotiomycetidae</taxon>
        <taxon>Eurotiales</taxon>
        <taxon>Aspergillaceae</taxon>
        <taxon>Penicillium</taxon>
    </lineage>
</organism>
<evidence type="ECO:0000256" key="4">
    <source>
        <dbReference type="ARBA" id="ARBA00022989"/>
    </source>
</evidence>
<dbReference type="InterPro" id="IPR020846">
    <property type="entry name" value="MFS_dom"/>
</dbReference>
<dbReference type="Pfam" id="PF07690">
    <property type="entry name" value="MFS_1"/>
    <property type="match status" value="1"/>
</dbReference>
<keyword evidence="10" id="KW-1185">Reference proteome</keyword>
<feature type="transmembrane region" description="Helical" evidence="7">
    <location>
        <begin position="366"/>
        <end position="388"/>
    </location>
</feature>
<feature type="transmembrane region" description="Helical" evidence="7">
    <location>
        <begin position="176"/>
        <end position="196"/>
    </location>
</feature>
<name>W6Q6G3_PENRF</name>
<accession>W6Q6G3</accession>
<evidence type="ECO:0000256" key="1">
    <source>
        <dbReference type="ARBA" id="ARBA00004141"/>
    </source>
</evidence>
<feature type="transmembrane region" description="Helical" evidence="7">
    <location>
        <begin position="313"/>
        <end position="334"/>
    </location>
</feature>
<evidence type="ECO:0000256" key="3">
    <source>
        <dbReference type="ARBA" id="ARBA00022692"/>
    </source>
</evidence>
<protein>
    <submittedName>
        <fullName evidence="9">Major facilitator superfamily</fullName>
    </submittedName>
</protein>
<feature type="transmembrane region" description="Helical" evidence="7">
    <location>
        <begin position="433"/>
        <end position="452"/>
    </location>
</feature>
<evidence type="ECO:0000313" key="9">
    <source>
        <dbReference type="EMBL" id="CDM31930.1"/>
    </source>
</evidence>
<feature type="transmembrane region" description="Helical" evidence="7">
    <location>
        <begin position="341"/>
        <end position="360"/>
    </location>
</feature>
<dbReference type="GO" id="GO:0016020">
    <property type="term" value="C:membrane"/>
    <property type="evidence" value="ECO:0007669"/>
    <property type="project" value="UniProtKB-SubCell"/>
</dbReference>
<feature type="domain" description="Major facilitator superfamily (MFS) profile" evidence="8">
    <location>
        <begin position="48"/>
        <end position="457"/>
    </location>
</feature>
<dbReference type="Gene3D" id="1.20.1250.20">
    <property type="entry name" value="MFS general substrate transporter like domains"/>
    <property type="match status" value="1"/>
</dbReference>
<dbReference type="EMBL" id="HG792016">
    <property type="protein sequence ID" value="CDM31930.1"/>
    <property type="molecule type" value="Genomic_DNA"/>
</dbReference>
<feature type="transmembrane region" description="Helical" evidence="7">
    <location>
        <begin position="208"/>
        <end position="228"/>
    </location>
</feature>
<keyword evidence="5 7" id="KW-0472">Membrane</keyword>
<comment type="similarity">
    <text evidence="6">Belongs to the major facilitator superfamily. Allantoate permease family.</text>
</comment>
<evidence type="ECO:0000256" key="6">
    <source>
        <dbReference type="ARBA" id="ARBA00037968"/>
    </source>
</evidence>
<feature type="transmembrane region" description="Helical" evidence="7">
    <location>
        <begin position="400"/>
        <end position="421"/>
    </location>
</feature>
<feature type="transmembrane region" description="Helical" evidence="7">
    <location>
        <begin position="44"/>
        <end position="61"/>
    </location>
</feature>